<evidence type="ECO:0000313" key="2">
    <source>
        <dbReference type="Proteomes" id="UP000612233"/>
    </source>
</evidence>
<accession>A0A927GLM0</accession>
<evidence type="ECO:0000313" key="1">
    <source>
        <dbReference type="EMBL" id="MBD2770319.1"/>
    </source>
</evidence>
<evidence type="ECO:0008006" key="3">
    <source>
        <dbReference type="Google" id="ProtNLM"/>
    </source>
</evidence>
<organism evidence="1 2">
    <name type="scientific">Hymenobacter montanus</name>
    <dbReference type="NCBI Taxonomy" id="2771359"/>
    <lineage>
        <taxon>Bacteria</taxon>
        <taxon>Pseudomonadati</taxon>
        <taxon>Bacteroidota</taxon>
        <taxon>Cytophagia</taxon>
        <taxon>Cytophagales</taxon>
        <taxon>Hymenobacteraceae</taxon>
        <taxon>Hymenobacter</taxon>
    </lineage>
</organism>
<keyword evidence="2" id="KW-1185">Reference proteome</keyword>
<name>A0A927GLM0_9BACT</name>
<dbReference type="Proteomes" id="UP000612233">
    <property type="component" value="Unassembled WGS sequence"/>
</dbReference>
<dbReference type="AlphaFoldDB" id="A0A927GLM0"/>
<protein>
    <recommendedName>
        <fullName evidence="3">T9SS type A sorting domain-containing protein</fullName>
    </recommendedName>
</protein>
<proteinExistence type="predicted"/>
<comment type="caution">
    <text evidence="1">The sequence shown here is derived from an EMBL/GenBank/DDBJ whole genome shotgun (WGS) entry which is preliminary data.</text>
</comment>
<gene>
    <name evidence="1" type="ORF">IC235_20725</name>
</gene>
<dbReference type="RefSeq" id="WP_191007129.1">
    <property type="nucleotide sequence ID" value="NZ_JACXAD010000034.1"/>
</dbReference>
<reference evidence="1" key="1">
    <citation type="submission" date="2020-09" db="EMBL/GenBank/DDBJ databases">
        <authorList>
            <person name="Kim M.K."/>
        </authorList>
    </citation>
    <scope>NUCLEOTIDE SEQUENCE</scope>
    <source>
        <strain evidence="1">BT664</strain>
    </source>
</reference>
<sequence length="1052" mass="115950">MKTPRLRLPSAPRAWRRWLTALFPPLLLLLLVSVPGQAQQEAPEPIRSLRELPLPKELRLAARPAPQAVLAPYEREGSGALTDFQGQGPAFTPAGSWTIMGGQARTGTSTYQPNERAELVSAPVLLDTALTDRAYALMGFMLYFDERYALETGHDVGAVYLQHERPDQSWSPWSLLSQRTGQRPGPGLRTTYLSLRDPALWQRRVRVKFVLESDCATQYEGWTIDNVVFRQIVTTPQIRLAFVPGLPMAPIGPNTGGLPRVRPGDLLHPPINGFERWLVPALERLQQHPCRLDVTFVVNGAYIMYNSIVQDLPRLVNNNLDQLAELLQGARQSSCKRVRFVVAGGRQDPLPDGTRFNATVFGVVAKNSNDHVNLQQTNLADLKQRVAPLLARNWDQNTVPPQNGALLLKTYLDTYYGATPEPGVKRVIVVLNNSDEFDNFDFSHGPVVTAPQLRAQLAAQGVTLLVNTHPQLANRYGLGVLQQAAAVTYQDADPQHMLLDLAAAAACTPQDEPCNDEDEAVRLVSVDFQGADNHPMQKQAARKEDPWQDDTYADAGNLKIDYPEWQAAEQEGPPAVNDPVAQTRQTPAVMEVQLRVGRTAATTGTVTVYRDGVAVARKAVSLQPGLNTIEDWTWEQHVSDVTGEQQVDLTWRFTPERGAEQFLAATTHTFFILLDKLVLTGDDKYIGRTAKRMQFAANATADICCNRQDAQEPGADETDGSHVTVLTLSPKKEAVFKAFDYFQRKNINFNPYCVPCESSQTTWNILDGLNNSSGDCGSLAELMQITLAMGGVEAQHNYLFATTKNDLSFYKDGRTGCLVDLVEKRDFVVNGQTKNLQLMYLNGGDPGINIKESVTYAEGFLIAPAVGIWTDPVDVLTNFICPNTVESGNYQVWVENIGNNMVIVQEIPGHYPEPFPFNCLKSTTFSYKGQGKVKRKIQPKTATASAVRTVTAATVAATLVATTTAATTLEVHPNPFQDEFTLVYELPQPDEVSVLLQPLAGGRATLLLTSKKQAAGRQQLTLRSAGVSAGLYLLIVRGQHGFELRQKLVKLP</sequence>
<dbReference type="EMBL" id="JACXAD010000034">
    <property type="protein sequence ID" value="MBD2770319.1"/>
    <property type="molecule type" value="Genomic_DNA"/>
</dbReference>